<feature type="binding site" evidence="12">
    <location>
        <position position="11"/>
    </location>
    <ligand>
        <name>CTP</name>
        <dbReference type="ChEBI" id="CHEBI:37563"/>
    </ligand>
</feature>
<dbReference type="InterPro" id="IPR012006">
    <property type="entry name" value="CCA_bact"/>
</dbReference>
<evidence type="ECO:0000313" key="15">
    <source>
        <dbReference type="Proteomes" id="UP000259273"/>
    </source>
</evidence>
<comment type="cofactor">
    <cofactor evidence="12">
        <name>Ni(2+)</name>
        <dbReference type="ChEBI" id="CHEBI:49786"/>
    </cofactor>
    <text evidence="12">Nickel for phosphatase activity.</text>
</comment>
<evidence type="ECO:0000256" key="10">
    <source>
        <dbReference type="ARBA" id="ARBA00022842"/>
    </source>
</evidence>
<comment type="function">
    <text evidence="12">Catalyzes the addition and repair of the essential 3'-terminal CCA sequence in tRNAs without using a nucleic acid template. Adds these three nucleotides in the order of C, C, and A to the tRNA nucleotide-73, using CTP and ATP as substrates and producing inorganic pyrophosphate. tRNA 3'-terminal CCA addition is required both for tRNA processing and repair. Also involved in tRNA surveillance by mediating tandem CCA addition to generate a CCACCA at the 3' terminus of unstable tRNAs. While stable tRNAs receive only 3'-terminal CCA, unstable tRNAs are marked with CCACCA and rapidly degraded.</text>
</comment>
<name>A0A3C1KLR6_9GAMM</name>
<feature type="binding site" evidence="12">
    <location>
        <position position="8"/>
    </location>
    <ligand>
        <name>ATP</name>
        <dbReference type="ChEBI" id="CHEBI:30616"/>
    </ligand>
</feature>
<organism evidence="14 15">
    <name type="scientific">Haliea salexigens</name>
    <dbReference type="NCBI Taxonomy" id="287487"/>
    <lineage>
        <taxon>Bacteria</taxon>
        <taxon>Pseudomonadati</taxon>
        <taxon>Pseudomonadota</taxon>
        <taxon>Gammaproteobacteria</taxon>
        <taxon>Cellvibrionales</taxon>
        <taxon>Halieaceae</taxon>
        <taxon>Haliea</taxon>
    </lineage>
</organism>
<evidence type="ECO:0000256" key="5">
    <source>
        <dbReference type="ARBA" id="ARBA00022723"/>
    </source>
</evidence>
<feature type="binding site" evidence="12">
    <location>
        <position position="23"/>
    </location>
    <ligand>
        <name>Mg(2+)</name>
        <dbReference type="ChEBI" id="CHEBI:18420"/>
    </ligand>
</feature>
<comment type="subunit">
    <text evidence="12">Monomer. Can also form homodimers and oligomers.</text>
</comment>
<evidence type="ECO:0000256" key="9">
    <source>
        <dbReference type="ARBA" id="ARBA00022840"/>
    </source>
</evidence>
<dbReference type="PANTHER" id="PTHR47545:SF1">
    <property type="entry name" value="MULTIFUNCTIONAL CCA PROTEIN"/>
    <property type="match status" value="1"/>
</dbReference>
<dbReference type="Pfam" id="PF01743">
    <property type="entry name" value="PolyA_pol"/>
    <property type="match status" value="1"/>
</dbReference>
<comment type="domain">
    <text evidence="12">Comprises two domains: an N-terminal domain containing the nucleotidyltransferase activity and a C-terminal HD domain associated with both phosphodiesterase and phosphatase activities.</text>
</comment>
<keyword evidence="7 12" id="KW-0692">RNA repair</keyword>
<dbReference type="NCBIfam" id="NF008137">
    <property type="entry name" value="PRK10885.1"/>
    <property type="match status" value="1"/>
</dbReference>
<dbReference type="PANTHER" id="PTHR47545">
    <property type="entry name" value="MULTIFUNCTIONAL CCA PROTEIN"/>
    <property type="match status" value="1"/>
</dbReference>
<feature type="domain" description="HD" evidence="13">
    <location>
        <begin position="228"/>
        <end position="338"/>
    </location>
</feature>
<dbReference type="CDD" id="cd05398">
    <property type="entry name" value="NT_ClassII-CCAase"/>
    <property type="match status" value="1"/>
</dbReference>
<feature type="binding site" evidence="12">
    <location>
        <position position="8"/>
    </location>
    <ligand>
        <name>CTP</name>
        <dbReference type="ChEBI" id="CHEBI:37563"/>
    </ligand>
</feature>
<keyword evidence="8 12" id="KW-0378">Hydrolase</keyword>
<evidence type="ECO:0000256" key="1">
    <source>
        <dbReference type="ARBA" id="ARBA00022596"/>
    </source>
</evidence>
<keyword evidence="4 12" id="KW-0548">Nucleotidyltransferase</keyword>
<dbReference type="InterPro" id="IPR043519">
    <property type="entry name" value="NT_sf"/>
</dbReference>
<keyword evidence="2 12" id="KW-0808">Transferase</keyword>
<reference evidence="14 15" key="1">
    <citation type="journal article" date="2018" name="Nat. Biotechnol.">
        <title>A standardized bacterial taxonomy based on genome phylogeny substantially revises the tree of life.</title>
        <authorList>
            <person name="Parks D.H."/>
            <person name="Chuvochina M."/>
            <person name="Waite D.W."/>
            <person name="Rinke C."/>
            <person name="Skarshewski A."/>
            <person name="Chaumeil P.A."/>
            <person name="Hugenholtz P."/>
        </authorList>
    </citation>
    <scope>NUCLEOTIDE SEQUENCE [LARGE SCALE GENOMIC DNA]</scope>
    <source>
        <strain evidence="14">UBA9158</strain>
    </source>
</reference>
<dbReference type="GO" id="GO:0160016">
    <property type="term" value="F:CCACCA tRNA nucleotidyltransferase activity"/>
    <property type="evidence" value="ECO:0007669"/>
    <property type="project" value="RHEA"/>
</dbReference>
<dbReference type="EMBL" id="DMND01000079">
    <property type="protein sequence ID" value="HAN27166.1"/>
    <property type="molecule type" value="Genomic_DNA"/>
</dbReference>
<feature type="binding site" evidence="12">
    <location>
        <position position="91"/>
    </location>
    <ligand>
        <name>ATP</name>
        <dbReference type="ChEBI" id="CHEBI:30616"/>
    </ligand>
</feature>
<keyword evidence="3 12" id="KW-0819">tRNA processing</keyword>
<dbReference type="GO" id="GO:0004112">
    <property type="term" value="F:cyclic-nucleotide phosphodiesterase activity"/>
    <property type="evidence" value="ECO:0007669"/>
    <property type="project" value="UniProtKB-UniRule"/>
</dbReference>
<evidence type="ECO:0000256" key="3">
    <source>
        <dbReference type="ARBA" id="ARBA00022694"/>
    </source>
</evidence>
<dbReference type="GO" id="GO:0042245">
    <property type="term" value="P:RNA repair"/>
    <property type="evidence" value="ECO:0007669"/>
    <property type="project" value="UniProtKB-KW"/>
</dbReference>
<comment type="catalytic activity">
    <reaction evidence="12">
        <text>a tRNA precursor + 2 CTP + ATP = a tRNA with a 3' CCA end + 3 diphosphate</text>
        <dbReference type="Rhea" id="RHEA:14433"/>
        <dbReference type="Rhea" id="RHEA-COMP:10465"/>
        <dbReference type="Rhea" id="RHEA-COMP:10468"/>
        <dbReference type="ChEBI" id="CHEBI:30616"/>
        <dbReference type="ChEBI" id="CHEBI:33019"/>
        <dbReference type="ChEBI" id="CHEBI:37563"/>
        <dbReference type="ChEBI" id="CHEBI:74896"/>
        <dbReference type="ChEBI" id="CHEBI:83071"/>
        <dbReference type="EC" id="2.7.7.72"/>
    </reaction>
</comment>
<dbReference type="GO" id="GO:0004810">
    <property type="term" value="F:CCA tRNA nucleotidyltransferase activity"/>
    <property type="evidence" value="ECO:0007669"/>
    <property type="project" value="UniProtKB-UniRule"/>
</dbReference>
<proteinExistence type="inferred from homology"/>
<keyword evidence="6 12" id="KW-0547">Nucleotide-binding</keyword>
<evidence type="ECO:0000256" key="7">
    <source>
        <dbReference type="ARBA" id="ARBA00022800"/>
    </source>
</evidence>
<feature type="binding site" evidence="12">
    <location>
        <position position="137"/>
    </location>
    <ligand>
        <name>ATP</name>
        <dbReference type="ChEBI" id="CHEBI:30616"/>
    </ligand>
</feature>
<dbReference type="GO" id="GO:0001680">
    <property type="term" value="P:tRNA 3'-terminal CCA addition"/>
    <property type="evidence" value="ECO:0007669"/>
    <property type="project" value="UniProtKB-UniRule"/>
</dbReference>
<evidence type="ECO:0000256" key="8">
    <source>
        <dbReference type="ARBA" id="ARBA00022801"/>
    </source>
</evidence>
<feature type="binding site" evidence="12">
    <location>
        <position position="11"/>
    </location>
    <ligand>
        <name>ATP</name>
        <dbReference type="ChEBI" id="CHEBI:30616"/>
    </ligand>
</feature>
<dbReference type="CDD" id="cd00077">
    <property type="entry name" value="HDc"/>
    <property type="match status" value="1"/>
</dbReference>
<dbReference type="HAMAP" id="MF_01262">
    <property type="entry name" value="CCA_bact_type2"/>
    <property type="match status" value="1"/>
</dbReference>
<keyword evidence="12" id="KW-0511">Multifunctional enzyme</keyword>
<keyword evidence="9 12" id="KW-0067">ATP-binding</keyword>
<dbReference type="InterPro" id="IPR006674">
    <property type="entry name" value="HD_domain"/>
</dbReference>
<dbReference type="GO" id="GO:0016791">
    <property type="term" value="F:phosphatase activity"/>
    <property type="evidence" value="ECO:0007669"/>
    <property type="project" value="UniProtKB-UniRule"/>
</dbReference>
<dbReference type="InterPro" id="IPR032828">
    <property type="entry name" value="PolyA_RNA-bd"/>
</dbReference>
<dbReference type="GO" id="GO:0000287">
    <property type="term" value="F:magnesium ion binding"/>
    <property type="evidence" value="ECO:0007669"/>
    <property type="project" value="UniProtKB-UniRule"/>
</dbReference>
<evidence type="ECO:0000256" key="4">
    <source>
        <dbReference type="ARBA" id="ARBA00022695"/>
    </source>
</evidence>
<dbReference type="SUPFAM" id="SSF81301">
    <property type="entry name" value="Nucleotidyltransferase"/>
    <property type="match status" value="1"/>
</dbReference>
<feature type="binding site" evidence="12">
    <location>
        <position position="140"/>
    </location>
    <ligand>
        <name>ATP</name>
        <dbReference type="ChEBI" id="CHEBI:30616"/>
    </ligand>
</feature>
<comment type="cofactor">
    <cofactor evidence="12">
        <name>Mg(2+)</name>
        <dbReference type="ChEBI" id="CHEBI:18420"/>
    </cofactor>
    <text evidence="12">Magnesium is required for nucleotidyltransferase activity.</text>
</comment>
<dbReference type="EC" id="3.1.3.-" evidence="12"/>
<sequence length="405" mass="45088">MNIYLVGGAVRDALLDYPCSERDWVVVGATPETLLDQGYQQVGKDFPVFLHPETKEEHALARTERKQGHGYTGFAVHCDPAVTLEEDLLRRDLTINAMARDEAGHIIDPYGGQEDLRQRVLRHVSDAFVEDPLRVLRTARFAARYAHLGFSVAVETLELMTEIVSQGELAHLPAERVWVETQKALGERSPDVFITVLRDCGALRALLPEVDALFGVPQSPQYHPEVDTGLHTLMVLQQAALLSPAADVRFAALLHDLGKGITPQAEWPRHIAHEQRGIALVRDVCERLRAPNQYRHLALQVCEFHLLCHRAQELRGKTLLKLLRGTGALRQPDRFDAFLAACEADARGRADSELKAYPQADYLREALRRARSVSAEGFVAQGLSGKAIGEALAAEQTRLLDDMRT</sequence>
<dbReference type="SMART" id="SM00471">
    <property type="entry name" value="HDc"/>
    <property type="match status" value="1"/>
</dbReference>
<dbReference type="HAMAP" id="MF_01261">
    <property type="entry name" value="CCA_bact_type1"/>
    <property type="match status" value="1"/>
</dbReference>
<gene>
    <name evidence="12" type="primary">cca</name>
    <name evidence="14" type="ORF">DCP75_05505</name>
</gene>
<dbReference type="InterPro" id="IPR002646">
    <property type="entry name" value="PolA_pol_head_dom"/>
</dbReference>
<evidence type="ECO:0000313" key="14">
    <source>
        <dbReference type="EMBL" id="HAN27166.1"/>
    </source>
</evidence>
<dbReference type="PIRSF" id="PIRSF000813">
    <property type="entry name" value="CCA_bact"/>
    <property type="match status" value="1"/>
</dbReference>
<dbReference type="Gene3D" id="3.30.460.10">
    <property type="entry name" value="Beta Polymerase, domain 2"/>
    <property type="match status" value="1"/>
</dbReference>
<feature type="binding site" evidence="12">
    <location>
        <position position="91"/>
    </location>
    <ligand>
        <name>CTP</name>
        <dbReference type="ChEBI" id="CHEBI:37563"/>
    </ligand>
</feature>
<keyword evidence="5 12" id="KW-0479">Metal-binding</keyword>
<feature type="binding site" evidence="12">
    <location>
        <position position="140"/>
    </location>
    <ligand>
        <name>CTP</name>
        <dbReference type="ChEBI" id="CHEBI:37563"/>
    </ligand>
</feature>
<dbReference type="EC" id="3.1.4.-" evidence="12"/>
<accession>A0A3C1KLR6</accession>
<dbReference type="Gene3D" id="1.10.3090.10">
    <property type="entry name" value="cca-adding enzyme, domain 2"/>
    <property type="match status" value="1"/>
</dbReference>
<dbReference type="PROSITE" id="PS51831">
    <property type="entry name" value="HD"/>
    <property type="match status" value="1"/>
</dbReference>
<keyword evidence="11 12" id="KW-0694">RNA-binding</keyword>
<dbReference type="InterPro" id="IPR050124">
    <property type="entry name" value="tRNA_CCA-adding_enzyme"/>
</dbReference>
<feature type="binding site" evidence="12">
    <location>
        <position position="137"/>
    </location>
    <ligand>
        <name>CTP</name>
        <dbReference type="ChEBI" id="CHEBI:37563"/>
    </ligand>
</feature>
<dbReference type="GO" id="GO:0000049">
    <property type="term" value="F:tRNA binding"/>
    <property type="evidence" value="ECO:0007669"/>
    <property type="project" value="UniProtKB-UniRule"/>
</dbReference>
<protein>
    <recommendedName>
        <fullName evidence="12">Multifunctional CCA protein</fullName>
    </recommendedName>
    <domain>
        <recommendedName>
            <fullName evidence="12">CCA-adding enzyme</fullName>
            <ecNumber evidence="12">2.7.7.72</ecNumber>
        </recommendedName>
        <alternativeName>
            <fullName evidence="12">CCA tRNA nucleotidyltransferase</fullName>
        </alternativeName>
        <alternativeName>
            <fullName evidence="12">tRNA CCA-pyrophosphorylase</fullName>
        </alternativeName>
        <alternativeName>
            <fullName evidence="12">tRNA adenylyl-/cytidylyl-transferase</fullName>
        </alternativeName>
        <alternativeName>
            <fullName evidence="12">tRNA nucleotidyltransferase</fullName>
        </alternativeName>
        <alternativeName>
            <fullName evidence="12">tRNA-NT</fullName>
        </alternativeName>
    </domain>
    <domain>
        <recommendedName>
            <fullName evidence="12">2'-nucleotidase</fullName>
            <ecNumber evidence="12">3.1.3.-</ecNumber>
        </recommendedName>
    </domain>
    <domain>
        <recommendedName>
            <fullName evidence="12">2',3'-cyclic phosphodiesterase</fullName>
            <ecNumber evidence="12">3.1.4.-</ecNumber>
        </recommendedName>
    </domain>
    <domain>
        <recommendedName>
            <fullName evidence="12">Phosphatase</fullName>
        </recommendedName>
    </domain>
</protein>
<dbReference type="EC" id="2.7.7.72" evidence="12"/>
<keyword evidence="1 12" id="KW-0533">Nickel</keyword>
<evidence type="ECO:0000256" key="12">
    <source>
        <dbReference type="HAMAP-Rule" id="MF_01261"/>
    </source>
</evidence>
<comment type="catalytic activity">
    <reaction evidence="12">
        <text>a tRNA with a 3' CCA end + 2 CTP + ATP = a tRNA with a 3' CCACCA end + 3 diphosphate</text>
        <dbReference type="Rhea" id="RHEA:76235"/>
        <dbReference type="Rhea" id="RHEA-COMP:10468"/>
        <dbReference type="Rhea" id="RHEA-COMP:18655"/>
        <dbReference type="ChEBI" id="CHEBI:30616"/>
        <dbReference type="ChEBI" id="CHEBI:33019"/>
        <dbReference type="ChEBI" id="CHEBI:37563"/>
        <dbReference type="ChEBI" id="CHEBI:83071"/>
        <dbReference type="ChEBI" id="CHEBI:195187"/>
    </reaction>
</comment>
<keyword evidence="10 12" id="KW-0460">Magnesium</keyword>
<dbReference type="Proteomes" id="UP000259273">
    <property type="component" value="Unassembled WGS sequence"/>
</dbReference>
<dbReference type="STRING" id="1121937.GCA_000423125_02662"/>
<evidence type="ECO:0000256" key="11">
    <source>
        <dbReference type="ARBA" id="ARBA00022884"/>
    </source>
</evidence>
<dbReference type="AlphaFoldDB" id="A0A3C1KLR6"/>
<comment type="miscellaneous">
    <text evidence="12">A single active site specifically recognizes both ATP and CTP and is responsible for their addition.</text>
</comment>
<comment type="similarity">
    <text evidence="12">Belongs to the tRNA nucleotidyltransferase/poly(A) polymerase family. Bacterial CCA-adding enzyme type 1 subfamily.</text>
</comment>
<comment type="caution">
    <text evidence="14">The sequence shown here is derived from an EMBL/GenBank/DDBJ whole genome shotgun (WGS) entry which is preliminary data.</text>
</comment>
<dbReference type="Pfam" id="PF01966">
    <property type="entry name" value="HD"/>
    <property type="match status" value="1"/>
</dbReference>
<dbReference type="InterPro" id="IPR003607">
    <property type="entry name" value="HD/PDEase_dom"/>
</dbReference>
<evidence type="ECO:0000259" key="13">
    <source>
        <dbReference type="PROSITE" id="PS51831"/>
    </source>
</evidence>
<feature type="binding site" evidence="12">
    <location>
        <position position="21"/>
    </location>
    <ligand>
        <name>Mg(2+)</name>
        <dbReference type="ChEBI" id="CHEBI:18420"/>
    </ligand>
</feature>
<dbReference type="GO" id="GO:0005524">
    <property type="term" value="F:ATP binding"/>
    <property type="evidence" value="ECO:0007669"/>
    <property type="project" value="UniProtKB-UniRule"/>
</dbReference>
<dbReference type="Pfam" id="PF12627">
    <property type="entry name" value="PolyA_pol_RNAbd"/>
    <property type="match status" value="1"/>
</dbReference>
<dbReference type="SUPFAM" id="SSF81891">
    <property type="entry name" value="Poly A polymerase C-terminal region-like"/>
    <property type="match status" value="1"/>
</dbReference>
<evidence type="ECO:0000256" key="2">
    <source>
        <dbReference type="ARBA" id="ARBA00022679"/>
    </source>
</evidence>
<evidence type="ECO:0000256" key="6">
    <source>
        <dbReference type="ARBA" id="ARBA00022741"/>
    </source>
</evidence>